<evidence type="ECO:0000256" key="7">
    <source>
        <dbReference type="ARBA" id="ARBA00022840"/>
    </source>
</evidence>
<keyword evidence="11" id="KW-1185">Reference proteome</keyword>
<dbReference type="RefSeq" id="WP_018689738.1">
    <property type="nucleotide sequence ID" value="NZ_JBBMQO010000005.1"/>
</dbReference>
<dbReference type="GO" id="GO:0004636">
    <property type="term" value="F:phosphoribosyl-ATP diphosphatase activity"/>
    <property type="evidence" value="ECO:0007669"/>
    <property type="project" value="UniProtKB-EC"/>
</dbReference>
<reference evidence="10 11" key="1">
    <citation type="submission" date="2024-03" db="EMBL/GenBank/DDBJ databases">
        <title>Community enrichment and isolation of bacterial strains for fucoidan degradation.</title>
        <authorList>
            <person name="Sichert A."/>
        </authorList>
    </citation>
    <scope>NUCLEOTIDE SEQUENCE [LARGE SCALE GENOMIC DNA]</scope>
    <source>
        <strain evidence="10 11">AS62</strain>
    </source>
</reference>
<dbReference type="CDD" id="cd11534">
    <property type="entry name" value="NTP-PPase_HisIE_like"/>
    <property type="match status" value="1"/>
</dbReference>
<keyword evidence="5 9" id="KW-0547">Nucleotide-binding</keyword>
<keyword evidence="9" id="KW-0963">Cytoplasm</keyword>
<proteinExistence type="inferred from homology"/>
<evidence type="ECO:0000256" key="5">
    <source>
        <dbReference type="ARBA" id="ARBA00022741"/>
    </source>
</evidence>
<evidence type="ECO:0000313" key="10">
    <source>
        <dbReference type="EMBL" id="MEM5501997.1"/>
    </source>
</evidence>
<evidence type="ECO:0000256" key="9">
    <source>
        <dbReference type="HAMAP-Rule" id="MF_01020"/>
    </source>
</evidence>
<comment type="similarity">
    <text evidence="3 9">Belongs to the PRA-PH family.</text>
</comment>
<dbReference type="InterPro" id="IPR008179">
    <property type="entry name" value="HisE"/>
</dbReference>
<keyword evidence="7 9" id="KW-0067">ATP-binding</keyword>
<dbReference type="EMBL" id="JBBMQO010000005">
    <property type="protein sequence ID" value="MEM5501997.1"/>
    <property type="molecule type" value="Genomic_DNA"/>
</dbReference>
<dbReference type="NCBIfam" id="NF001613">
    <property type="entry name" value="PRK00400.1-5"/>
    <property type="match status" value="1"/>
</dbReference>
<keyword evidence="6 9" id="KW-0378">Hydrolase</keyword>
<dbReference type="PANTHER" id="PTHR42945">
    <property type="entry name" value="HISTIDINE BIOSYNTHESIS BIFUNCTIONAL PROTEIN"/>
    <property type="match status" value="1"/>
</dbReference>
<evidence type="ECO:0000256" key="3">
    <source>
        <dbReference type="ARBA" id="ARBA00009392"/>
    </source>
</evidence>
<comment type="catalytic activity">
    <reaction evidence="1 9">
        <text>1-(5-phospho-beta-D-ribosyl)-ATP + H2O = 1-(5-phospho-beta-D-ribosyl)-5'-AMP + diphosphate + H(+)</text>
        <dbReference type="Rhea" id="RHEA:22828"/>
        <dbReference type="ChEBI" id="CHEBI:15377"/>
        <dbReference type="ChEBI" id="CHEBI:15378"/>
        <dbReference type="ChEBI" id="CHEBI:33019"/>
        <dbReference type="ChEBI" id="CHEBI:59457"/>
        <dbReference type="ChEBI" id="CHEBI:73183"/>
        <dbReference type="EC" id="3.6.1.31"/>
    </reaction>
</comment>
<sequence length="106" mass="11528">MSKFSLQDLEKIIASRADVTDGSSWTAKLVSGGVEKASKKFGEEAFETVIAALKETDTDLIGESADLLYHLLVVLHVRGVKIDAVLDELARRTQQSGIVEKASRPQ</sequence>
<dbReference type="Gene3D" id="1.10.287.1080">
    <property type="entry name" value="MazG-like"/>
    <property type="match status" value="1"/>
</dbReference>
<evidence type="ECO:0000256" key="2">
    <source>
        <dbReference type="ARBA" id="ARBA00005204"/>
    </source>
</evidence>
<dbReference type="NCBIfam" id="TIGR03188">
    <property type="entry name" value="histidine_hisI"/>
    <property type="match status" value="1"/>
</dbReference>
<comment type="caution">
    <text evidence="10">The sequence shown here is derived from an EMBL/GenBank/DDBJ whole genome shotgun (WGS) entry which is preliminary data.</text>
</comment>
<comment type="pathway">
    <text evidence="2 9">Amino-acid biosynthesis; L-histidine biosynthesis; L-histidine from 5-phospho-alpha-D-ribose 1-diphosphate: step 2/9.</text>
</comment>
<comment type="subcellular location">
    <subcellularLocation>
        <location evidence="9">Cytoplasm</location>
    </subcellularLocation>
</comment>
<evidence type="ECO:0000313" key="11">
    <source>
        <dbReference type="Proteomes" id="UP001477870"/>
    </source>
</evidence>
<dbReference type="Proteomes" id="UP001477870">
    <property type="component" value="Unassembled WGS sequence"/>
</dbReference>
<dbReference type="Pfam" id="PF01503">
    <property type="entry name" value="PRA-PH"/>
    <property type="match status" value="1"/>
</dbReference>
<evidence type="ECO:0000256" key="8">
    <source>
        <dbReference type="ARBA" id="ARBA00023102"/>
    </source>
</evidence>
<gene>
    <name evidence="9" type="primary">hisE</name>
    <name evidence="10" type="ORF">WNY59_10390</name>
</gene>
<evidence type="ECO:0000256" key="1">
    <source>
        <dbReference type="ARBA" id="ARBA00001460"/>
    </source>
</evidence>
<keyword evidence="4 9" id="KW-0028">Amino-acid biosynthesis</keyword>
<dbReference type="InterPro" id="IPR021130">
    <property type="entry name" value="PRib-ATP_PPHydrolase-like"/>
</dbReference>
<name>A0ABU9T791_9HYPH</name>
<dbReference type="PANTHER" id="PTHR42945:SF1">
    <property type="entry name" value="HISTIDINE BIOSYNTHESIS BIFUNCTIONAL PROTEIN HIS7"/>
    <property type="match status" value="1"/>
</dbReference>
<dbReference type="SUPFAM" id="SSF101386">
    <property type="entry name" value="all-alpha NTP pyrophosphatases"/>
    <property type="match status" value="1"/>
</dbReference>
<dbReference type="HAMAP" id="MF_01020">
    <property type="entry name" value="HisE"/>
    <property type="match status" value="1"/>
</dbReference>
<accession>A0ABU9T791</accession>
<dbReference type="EC" id="3.6.1.31" evidence="9"/>
<evidence type="ECO:0000256" key="6">
    <source>
        <dbReference type="ARBA" id="ARBA00022801"/>
    </source>
</evidence>
<protein>
    <recommendedName>
        <fullName evidence="9">Phosphoribosyl-ATP pyrophosphatase</fullName>
        <shortName evidence="9">PRA-PH</shortName>
        <ecNumber evidence="9">3.6.1.31</ecNumber>
    </recommendedName>
</protein>
<organism evidence="10 11">
    <name type="scientific">Ahrensia kielensis</name>
    <dbReference type="NCBI Taxonomy" id="76980"/>
    <lineage>
        <taxon>Bacteria</taxon>
        <taxon>Pseudomonadati</taxon>
        <taxon>Pseudomonadota</taxon>
        <taxon>Alphaproteobacteria</taxon>
        <taxon>Hyphomicrobiales</taxon>
        <taxon>Ahrensiaceae</taxon>
        <taxon>Ahrensia</taxon>
    </lineage>
</organism>
<evidence type="ECO:0000256" key="4">
    <source>
        <dbReference type="ARBA" id="ARBA00022605"/>
    </source>
</evidence>
<keyword evidence="8 9" id="KW-0368">Histidine biosynthesis</keyword>